<keyword evidence="2" id="KW-1185">Reference proteome</keyword>
<protein>
    <submittedName>
        <fullName evidence="1">Imidazole glycerol phosphate synthase subunit HisH</fullName>
    </submittedName>
</protein>
<dbReference type="AlphaFoldDB" id="A0A1Z4N0X7"/>
<dbReference type="Proteomes" id="UP000218785">
    <property type="component" value="Chromosome"/>
</dbReference>
<dbReference type="InterPro" id="IPR013406">
    <property type="entry name" value="CHP02574_addiction_mod"/>
</dbReference>
<proteinExistence type="predicted"/>
<dbReference type="Pfam" id="PF09720">
    <property type="entry name" value="Unstab_antitox"/>
    <property type="match status" value="1"/>
</dbReference>
<evidence type="ECO:0000313" key="1">
    <source>
        <dbReference type="EMBL" id="BAY99377.1"/>
    </source>
</evidence>
<dbReference type="NCBIfam" id="TIGR02574">
    <property type="entry name" value="stabl_TIGR02574"/>
    <property type="match status" value="1"/>
</dbReference>
<dbReference type="RefSeq" id="WP_096577452.1">
    <property type="nucleotide sequence ID" value="NZ_CAWNJS010000001.1"/>
</dbReference>
<name>A0A1Z4N0X7_9CYAN</name>
<sequence>MDITATLNEIAALSVEERIRLVQAIWDSIAAEQAYPELTQAQKRELDDRIEDYEKNPDNVLTWEDIKASVKRQR</sequence>
<organism evidence="1 2">
    <name type="scientific">Tolypothrix tenuis PCC 7101</name>
    <dbReference type="NCBI Taxonomy" id="231146"/>
    <lineage>
        <taxon>Bacteria</taxon>
        <taxon>Bacillati</taxon>
        <taxon>Cyanobacteriota</taxon>
        <taxon>Cyanophyceae</taxon>
        <taxon>Nostocales</taxon>
        <taxon>Tolypothrichaceae</taxon>
        <taxon>Tolypothrix</taxon>
    </lineage>
</organism>
<accession>A0A1Z4N0X7</accession>
<evidence type="ECO:0000313" key="2">
    <source>
        <dbReference type="Proteomes" id="UP000218785"/>
    </source>
</evidence>
<dbReference type="EMBL" id="AP018248">
    <property type="protein sequence ID" value="BAY99377.1"/>
    <property type="molecule type" value="Genomic_DNA"/>
</dbReference>
<dbReference type="KEGG" id="ttq:NIES37_33590"/>
<gene>
    <name evidence="1" type="ORF">NIES37_33590</name>
</gene>
<reference evidence="1 2" key="1">
    <citation type="submission" date="2017-06" db="EMBL/GenBank/DDBJ databases">
        <title>Genome sequencing of cyanobaciteial culture collection at National Institute for Environmental Studies (NIES).</title>
        <authorList>
            <person name="Hirose Y."/>
            <person name="Shimura Y."/>
            <person name="Fujisawa T."/>
            <person name="Nakamura Y."/>
            <person name="Kawachi M."/>
        </authorList>
    </citation>
    <scope>NUCLEOTIDE SEQUENCE [LARGE SCALE GENOMIC DNA]</scope>
    <source>
        <strain evidence="1 2">NIES-37</strain>
    </source>
</reference>